<feature type="transmembrane region" description="Helical" evidence="6">
    <location>
        <begin position="20"/>
        <end position="41"/>
    </location>
</feature>
<evidence type="ECO:0000256" key="3">
    <source>
        <dbReference type="ARBA" id="ARBA00022692"/>
    </source>
</evidence>
<protein>
    <submittedName>
        <fullName evidence="8">MFS transporter</fullName>
    </submittedName>
</protein>
<gene>
    <name evidence="8" type="ORF">ACFYXQ_15175</name>
</gene>
<dbReference type="PANTHER" id="PTHR42718">
    <property type="entry name" value="MAJOR FACILITATOR SUPERFAMILY MULTIDRUG TRANSPORTER MFSC"/>
    <property type="match status" value="1"/>
</dbReference>
<feature type="transmembrane region" description="Helical" evidence="6">
    <location>
        <begin position="434"/>
        <end position="457"/>
    </location>
</feature>
<evidence type="ECO:0000256" key="5">
    <source>
        <dbReference type="ARBA" id="ARBA00023136"/>
    </source>
</evidence>
<feature type="transmembrane region" description="Helical" evidence="6">
    <location>
        <begin position="306"/>
        <end position="325"/>
    </location>
</feature>
<evidence type="ECO:0000313" key="8">
    <source>
        <dbReference type="EMBL" id="MFF3569113.1"/>
    </source>
</evidence>
<feature type="transmembrane region" description="Helical" evidence="6">
    <location>
        <begin position="85"/>
        <end position="108"/>
    </location>
</feature>
<dbReference type="InterPro" id="IPR011701">
    <property type="entry name" value="MFS"/>
</dbReference>
<dbReference type="Pfam" id="PF07690">
    <property type="entry name" value="MFS_1"/>
    <property type="match status" value="1"/>
</dbReference>
<dbReference type="CDD" id="cd17321">
    <property type="entry name" value="MFS_MMR_MDR_like"/>
    <property type="match status" value="1"/>
</dbReference>
<keyword evidence="2" id="KW-0813">Transport</keyword>
<keyword evidence="9" id="KW-1185">Reference proteome</keyword>
<name>A0ABW6RYK8_9NOCA</name>
<dbReference type="Gene3D" id="1.20.1250.20">
    <property type="entry name" value="MFS general substrate transporter like domains"/>
    <property type="match status" value="1"/>
</dbReference>
<proteinExistence type="predicted"/>
<keyword evidence="3 6" id="KW-0812">Transmembrane</keyword>
<feature type="transmembrane region" description="Helical" evidence="6">
    <location>
        <begin position="53"/>
        <end position="73"/>
    </location>
</feature>
<evidence type="ECO:0000259" key="7">
    <source>
        <dbReference type="PROSITE" id="PS50850"/>
    </source>
</evidence>
<keyword evidence="4 6" id="KW-1133">Transmembrane helix</keyword>
<dbReference type="InterPro" id="IPR036259">
    <property type="entry name" value="MFS_trans_sf"/>
</dbReference>
<dbReference type="Proteomes" id="UP001601992">
    <property type="component" value="Unassembled WGS sequence"/>
</dbReference>
<evidence type="ECO:0000256" key="6">
    <source>
        <dbReference type="SAM" id="Phobius"/>
    </source>
</evidence>
<feature type="transmembrane region" description="Helical" evidence="6">
    <location>
        <begin position="409"/>
        <end position="428"/>
    </location>
</feature>
<dbReference type="PRINTS" id="PR01036">
    <property type="entry name" value="TCRTETB"/>
</dbReference>
<dbReference type="RefSeq" id="WP_051193184.1">
    <property type="nucleotide sequence ID" value="NZ_JBIAQY010000004.1"/>
</dbReference>
<feature type="domain" description="Major facilitator superfamily (MFS) profile" evidence="7">
    <location>
        <begin position="19"/>
        <end position="463"/>
    </location>
</feature>
<feature type="transmembrane region" description="Helical" evidence="6">
    <location>
        <begin position="176"/>
        <end position="195"/>
    </location>
</feature>
<dbReference type="SUPFAM" id="SSF103473">
    <property type="entry name" value="MFS general substrate transporter"/>
    <property type="match status" value="1"/>
</dbReference>
<evidence type="ECO:0000256" key="4">
    <source>
        <dbReference type="ARBA" id="ARBA00022989"/>
    </source>
</evidence>
<comment type="caution">
    <text evidence="8">The sequence shown here is derived from an EMBL/GenBank/DDBJ whole genome shotgun (WGS) entry which is preliminary data.</text>
</comment>
<evidence type="ECO:0000256" key="2">
    <source>
        <dbReference type="ARBA" id="ARBA00022448"/>
    </source>
</evidence>
<accession>A0ABW6RYK8</accession>
<evidence type="ECO:0000313" key="9">
    <source>
        <dbReference type="Proteomes" id="UP001601992"/>
    </source>
</evidence>
<dbReference type="Gene3D" id="1.20.1720.10">
    <property type="entry name" value="Multidrug resistance protein D"/>
    <property type="match status" value="1"/>
</dbReference>
<feature type="transmembrane region" description="Helical" evidence="6">
    <location>
        <begin position="233"/>
        <end position="251"/>
    </location>
</feature>
<feature type="transmembrane region" description="Helical" evidence="6">
    <location>
        <begin position="207"/>
        <end position="227"/>
    </location>
</feature>
<dbReference type="EMBL" id="JBIAQY010000004">
    <property type="protein sequence ID" value="MFF3569113.1"/>
    <property type="molecule type" value="Genomic_DNA"/>
</dbReference>
<organism evidence="8 9">
    <name type="scientific">Nocardia jiangxiensis</name>
    <dbReference type="NCBI Taxonomy" id="282685"/>
    <lineage>
        <taxon>Bacteria</taxon>
        <taxon>Bacillati</taxon>
        <taxon>Actinomycetota</taxon>
        <taxon>Actinomycetes</taxon>
        <taxon>Mycobacteriales</taxon>
        <taxon>Nocardiaceae</taxon>
        <taxon>Nocardia</taxon>
    </lineage>
</organism>
<feature type="transmembrane region" description="Helical" evidence="6">
    <location>
        <begin position="362"/>
        <end position="388"/>
    </location>
</feature>
<dbReference type="PROSITE" id="PS50850">
    <property type="entry name" value="MFS"/>
    <property type="match status" value="1"/>
</dbReference>
<feature type="transmembrane region" description="Helical" evidence="6">
    <location>
        <begin position="337"/>
        <end position="356"/>
    </location>
</feature>
<dbReference type="InterPro" id="IPR020846">
    <property type="entry name" value="MFS_dom"/>
</dbReference>
<sequence>MSISSPNVGHSQRVRPGRVLGAMCAGMFLVLLDVTIVNVALPSIGHGLHSDVAMLQWVVDGYVVAIAGLLLAGGTIGDRIGHRRVLLTGFAVFGAASLICALAPNIGVLIGARIVQGVGGALLLPGTMAVIVEVFPDRGDQARALGAWAAISSLALPAGPLLGGLLTGWLGWRPVFWINVPLTALVILATLRTVPGRPGVDRERIDPVGLAGFVVGLGGLVFTVISIGHHAGWPTITAAAVVTAAALTTALTSSARGANPVLPLDLLRRKDFLSPNVVALTMNLIFNGLLFVTTLYLQDVRGCSPLLSGLAVLPLAVPLVVLAPVSGRITARRGPRTAVATGCVIAIVGTLLLTRLSADGGIGWLLAGFGLLGCGAGLVTASVVAAVVRATPRDRSGLATGTSNTARQIGTAGGVAIFGAIAGSPTGAHFIGAIHLLAIASAAGWAVALAATVYGVAGRPESD</sequence>
<reference evidence="8 9" key="1">
    <citation type="submission" date="2024-10" db="EMBL/GenBank/DDBJ databases">
        <title>The Natural Products Discovery Center: Release of the First 8490 Sequenced Strains for Exploring Actinobacteria Biosynthetic Diversity.</title>
        <authorList>
            <person name="Kalkreuter E."/>
            <person name="Kautsar S.A."/>
            <person name="Yang D."/>
            <person name="Bader C.D."/>
            <person name="Teijaro C.N."/>
            <person name="Fluegel L."/>
            <person name="Davis C.M."/>
            <person name="Simpson J.R."/>
            <person name="Lauterbach L."/>
            <person name="Steele A.D."/>
            <person name="Gui C."/>
            <person name="Meng S."/>
            <person name="Li G."/>
            <person name="Viehrig K."/>
            <person name="Ye F."/>
            <person name="Su P."/>
            <person name="Kiefer A.F."/>
            <person name="Nichols A."/>
            <person name="Cepeda A.J."/>
            <person name="Yan W."/>
            <person name="Fan B."/>
            <person name="Jiang Y."/>
            <person name="Adhikari A."/>
            <person name="Zheng C.-J."/>
            <person name="Schuster L."/>
            <person name="Cowan T.M."/>
            <person name="Smanski M.J."/>
            <person name="Chevrette M.G."/>
            <person name="De Carvalho L.P.S."/>
            <person name="Shen B."/>
        </authorList>
    </citation>
    <scope>NUCLEOTIDE SEQUENCE [LARGE SCALE GENOMIC DNA]</scope>
    <source>
        <strain evidence="8 9">NPDC002593</strain>
    </source>
</reference>
<keyword evidence="5 6" id="KW-0472">Membrane</keyword>
<evidence type="ECO:0000256" key="1">
    <source>
        <dbReference type="ARBA" id="ARBA00004651"/>
    </source>
</evidence>
<comment type="subcellular location">
    <subcellularLocation>
        <location evidence="1">Cell membrane</location>
        <topology evidence="1">Multi-pass membrane protein</topology>
    </subcellularLocation>
</comment>
<dbReference type="PANTHER" id="PTHR42718:SF9">
    <property type="entry name" value="MAJOR FACILITATOR SUPERFAMILY MULTIDRUG TRANSPORTER MFSC"/>
    <property type="match status" value="1"/>
</dbReference>
<feature type="transmembrane region" description="Helical" evidence="6">
    <location>
        <begin position="272"/>
        <end position="294"/>
    </location>
</feature>
<feature type="transmembrane region" description="Helical" evidence="6">
    <location>
        <begin position="114"/>
        <end position="135"/>
    </location>
</feature>
<feature type="transmembrane region" description="Helical" evidence="6">
    <location>
        <begin position="147"/>
        <end position="170"/>
    </location>
</feature>